<evidence type="ECO:0000313" key="21">
    <source>
        <dbReference type="Proteomes" id="UP000186955"/>
    </source>
</evidence>
<evidence type="ECO:0000256" key="1">
    <source>
        <dbReference type="ARBA" id="ARBA00001257"/>
    </source>
</evidence>
<dbReference type="InterPro" id="IPR002469">
    <property type="entry name" value="Peptidase_S9B_N"/>
</dbReference>
<dbReference type="InterPro" id="IPR001375">
    <property type="entry name" value="Peptidase_S9_cat"/>
</dbReference>
<evidence type="ECO:0000256" key="11">
    <source>
        <dbReference type="ARBA" id="ARBA00022825"/>
    </source>
</evidence>
<evidence type="ECO:0000259" key="19">
    <source>
        <dbReference type="Pfam" id="PF00930"/>
    </source>
</evidence>
<feature type="compositionally biased region" description="Basic and acidic residues" evidence="16">
    <location>
        <begin position="59"/>
        <end position="73"/>
    </location>
</feature>
<organism evidence="20 21">
    <name type="scientific">Penicillium subrubescens</name>
    <dbReference type="NCBI Taxonomy" id="1316194"/>
    <lineage>
        <taxon>Eukaryota</taxon>
        <taxon>Fungi</taxon>
        <taxon>Dikarya</taxon>
        <taxon>Ascomycota</taxon>
        <taxon>Pezizomycotina</taxon>
        <taxon>Eurotiomycetes</taxon>
        <taxon>Eurotiomycetidae</taxon>
        <taxon>Eurotiales</taxon>
        <taxon>Aspergillaceae</taxon>
        <taxon>Penicillium</taxon>
    </lineage>
</organism>
<name>A0A1Q5UG70_9EURO</name>
<dbReference type="GO" id="GO:0005774">
    <property type="term" value="C:vacuolar membrane"/>
    <property type="evidence" value="ECO:0007669"/>
    <property type="project" value="UniProtKB-SubCell"/>
</dbReference>
<comment type="catalytic activity">
    <reaction evidence="1">
        <text>Release of an N-terminal dipeptide, Xaa-Yaa-|-Zaa-, from a polypeptide, preferentially when Yaa is Pro, provided Zaa is neither Pro nor hydroxyproline.</text>
        <dbReference type="EC" id="3.4.14.5"/>
    </reaction>
</comment>
<evidence type="ECO:0000256" key="16">
    <source>
        <dbReference type="SAM" id="MobiDB-lite"/>
    </source>
</evidence>
<dbReference type="PANTHER" id="PTHR11731:SF200">
    <property type="entry name" value="DIPEPTIDYL PEPTIDASE 10, ISOFORM B"/>
    <property type="match status" value="1"/>
</dbReference>
<dbReference type="GO" id="GO:0072330">
    <property type="term" value="P:monocarboxylic acid biosynthetic process"/>
    <property type="evidence" value="ECO:0007669"/>
    <property type="project" value="UniProtKB-ARBA"/>
</dbReference>
<dbReference type="InterPro" id="IPR050278">
    <property type="entry name" value="Serine_Prot_S9B/DPPIV"/>
</dbReference>
<accession>A0A1Q5UG70</accession>
<dbReference type="STRING" id="1316194.A0A1Q5UG70"/>
<keyword evidence="11" id="KW-0720">Serine protease</keyword>
<keyword evidence="21" id="KW-1185">Reference proteome</keyword>
<sequence length="924" mass="103478">MGKLDNEGVPEAVPLTRQRSASAASNASSDSGLSVASAAFLDAYKHEFAAGEDGDGDGEGQRYRDLEDGKESGVDEPFLPSKKTKSSSGRRWCLFGVLVCVVMASGWIVAFVFFLVQGRSNAAAISSPSAVEVHEPDSATGGTSYGKPVTLEQVLTGYWSPQSHAIAWTAGSNGEDGLLIEQGEHGGGYLRIEDIRNRKAGGAKVSDAKVLMKESHFWVGTTFVMASKIWVSPNHEKVLVLSDYASNWRHSYYGNYWIFDVATQTAEALDPDNHTGRIQLAWWSPESDAVVFVWENNVYLRDLSSSKAIPVTTDGGKEVFNGVPDWVYEEEVLSGNGATWWSLDGKFLAMLRTNETDVPEYPVQYFLHRPSGTQPEAGLENYPEVRQIKYPKAGTPNPIVNLRFYDVEKHELFSIEMPEDFEDDDRIIIEVVWAPEQKVLIRETNRESDVVKIFLVDAKARTAKLVRSTDIAALDGGWVEPSQSTWIIPADPSSGRPEAGYIDTVIHEGYDHLAYFSPLDSSEPVMLTSGKWEVVQAPTSVDLKNNLVYFVATKEGPTQRHVYQVKLDGSDLRALTDTSKPGYYGVSFSDGAGYALLSYKGPAVPWQAVVSTQDSVMKKEIVIEENKQLAEKVEDFALPAEVYSTVTIDGYELQVVERRPPHFNPKKKYPVLFHLYGGPGSQTVDRKFLVDFQSYVASSLGYIVVTVDGRGTGFIGREARCIVRDNLGYYEARDQIETGKIWAQKPYVDESRLAIWGWSFGGFMTLKVLEQDAGETFQYGMAVAPVTDWRFYDSIYTERYMHRPQNNPEGYDNSTISDVAAMGENTRFLIMHGVADDNVHYQNTLTLLDKLNLQNIDNWDMVMYPDSDHSIFFHNAHRVVYERLSSWLINAFNGEWHRIAHPKPVESSWKRAKRFVTRRLSFTL</sequence>
<dbReference type="OrthoDB" id="16520at2759"/>
<evidence type="ECO:0000256" key="4">
    <source>
        <dbReference type="ARBA" id="ARBA00006150"/>
    </source>
</evidence>
<feature type="transmembrane region" description="Helical" evidence="17">
    <location>
        <begin position="92"/>
        <end position="116"/>
    </location>
</feature>
<evidence type="ECO:0000256" key="9">
    <source>
        <dbReference type="ARBA" id="ARBA00022692"/>
    </source>
</evidence>
<keyword evidence="10" id="KW-0378">Hydrolase</keyword>
<evidence type="ECO:0000259" key="18">
    <source>
        <dbReference type="Pfam" id="PF00326"/>
    </source>
</evidence>
<feature type="region of interest" description="Disordered" evidence="16">
    <location>
        <begin position="49"/>
        <end position="87"/>
    </location>
</feature>
<evidence type="ECO:0000256" key="15">
    <source>
        <dbReference type="ARBA" id="ARBA00023180"/>
    </source>
</evidence>
<keyword evidence="7" id="KW-0926">Vacuole</keyword>
<dbReference type="EC" id="3.4.14.5" evidence="5"/>
<dbReference type="InterPro" id="IPR029058">
    <property type="entry name" value="AB_hydrolase_fold"/>
</dbReference>
<dbReference type="GO" id="GO:0004177">
    <property type="term" value="F:aminopeptidase activity"/>
    <property type="evidence" value="ECO:0007669"/>
    <property type="project" value="UniProtKB-KW"/>
</dbReference>
<keyword evidence="14 17" id="KW-0472">Membrane</keyword>
<dbReference type="Gene3D" id="3.40.50.1820">
    <property type="entry name" value="alpha/beta hydrolase"/>
    <property type="match status" value="1"/>
</dbReference>
<feature type="region of interest" description="Disordered" evidence="16">
    <location>
        <begin position="1"/>
        <end position="32"/>
    </location>
</feature>
<keyword evidence="13 17" id="KW-1133">Transmembrane helix</keyword>
<feature type="domain" description="Peptidase S9 prolyl oligopeptidase catalytic" evidence="18">
    <location>
        <begin position="691"/>
        <end position="894"/>
    </location>
</feature>
<dbReference type="GO" id="GO:0008236">
    <property type="term" value="F:serine-type peptidase activity"/>
    <property type="evidence" value="ECO:0007669"/>
    <property type="project" value="UniProtKB-KW"/>
</dbReference>
<evidence type="ECO:0000256" key="12">
    <source>
        <dbReference type="ARBA" id="ARBA00022968"/>
    </source>
</evidence>
<dbReference type="SUPFAM" id="SSF53474">
    <property type="entry name" value="alpha/beta-Hydrolases"/>
    <property type="match status" value="1"/>
</dbReference>
<keyword evidence="6" id="KW-0031">Aminopeptidase</keyword>
<dbReference type="Proteomes" id="UP000186955">
    <property type="component" value="Unassembled WGS sequence"/>
</dbReference>
<evidence type="ECO:0000256" key="5">
    <source>
        <dbReference type="ARBA" id="ARBA00012062"/>
    </source>
</evidence>
<evidence type="ECO:0000256" key="6">
    <source>
        <dbReference type="ARBA" id="ARBA00022438"/>
    </source>
</evidence>
<dbReference type="PANTHER" id="PTHR11731">
    <property type="entry name" value="PROTEASE FAMILY S9B,C DIPEPTIDYL-PEPTIDASE IV-RELATED"/>
    <property type="match status" value="1"/>
</dbReference>
<proteinExistence type="inferred from homology"/>
<protein>
    <recommendedName>
        <fullName evidence="5">dipeptidyl-peptidase IV</fullName>
        <ecNumber evidence="5">3.4.14.5</ecNumber>
    </recommendedName>
</protein>
<dbReference type="SUPFAM" id="SSF82171">
    <property type="entry name" value="DPP6 N-terminal domain-like"/>
    <property type="match status" value="1"/>
</dbReference>
<evidence type="ECO:0000256" key="2">
    <source>
        <dbReference type="ARBA" id="ARBA00002218"/>
    </source>
</evidence>
<dbReference type="FunFam" id="3.40.50.1820:FF:000003">
    <property type="entry name" value="Dipeptidyl peptidase 4"/>
    <property type="match status" value="1"/>
</dbReference>
<evidence type="ECO:0000313" key="20">
    <source>
        <dbReference type="EMBL" id="OKP11453.1"/>
    </source>
</evidence>
<dbReference type="GO" id="GO:0006508">
    <property type="term" value="P:proteolysis"/>
    <property type="evidence" value="ECO:0007669"/>
    <property type="project" value="UniProtKB-KW"/>
</dbReference>
<dbReference type="Gene3D" id="2.140.10.30">
    <property type="entry name" value="Dipeptidylpeptidase IV, N-terminal domain"/>
    <property type="match status" value="1"/>
</dbReference>
<evidence type="ECO:0000256" key="10">
    <source>
        <dbReference type="ARBA" id="ARBA00022801"/>
    </source>
</evidence>
<dbReference type="Pfam" id="PF00930">
    <property type="entry name" value="DPPIV_N"/>
    <property type="match status" value="1"/>
</dbReference>
<evidence type="ECO:0000256" key="8">
    <source>
        <dbReference type="ARBA" id="ARBA00022670"/>
    </source>
</evidence>
<feature type="compositionally biased region" description="Low complexity" evidence="16">
    <location>
        <begin position="20"/>
        <end position="32"/>
    </location>
</feature>
<reference evidence="20 21" key="1">
    <citation type="submission" date="2016-10" db="EMBL/GenBank/DDBJ databases">
        <title>Genome sequence of the ascomycete fungus Penicillium subrubescens.</title>
        <authorList>
            <person name="De Vries R.P."/>
            <person name="Peng M."/>
            <person name="Dilokpimol A."/>
            <person name="Hilden K."/>
            <person name="Makela M.R."/>
            <person name="Grigoriev I."/>
            <person name="Riley R."/>
            <person name="Granchi Z."/>
        </authorList>
    </citation>
    <scope>NUCLEOTIDE SEQUENCE [LARGE SCALE GENOMIC DNA]</scope>
    <source>
        <strain evidence="20 21">CBS 132785</strain>
    </source>
</reference>
<keyword evidence="12" id="KW-0735">Signal-anchor</keyword>
<dbReference type="EMBL" id="MNBE01000277">
    <property type="protein sequence ID" value="OKP11453.1"/>
    <property type="molecule type" value="Genomic_DNA"/>
</dbReference>
<dbReference type="AlphaFoldDB" id="A0A1Q5UG70"/>
<keyword evidence="9 17" id="KW-0812">Transmembrane</keyword>
<keyword evidence="15" id="KW-0325">Glycoprotein</keyword>
<keyword evidence="8" id="KW-0645">Protease</keyword>
<gene>
    <name evidence="20" type="ORF">PENSUB_2939</name>
</gene>
<evidence type="ECO:0000256" key="7">
    <source>
        <dbReference type="ARBA" id="ARBA00022554"/>
    </source>
</evidence>
<comment type="caution">
    <text evidence="20">The sequence shown here is derived from an EMBL/GenBank/DDBJ whole genome shotgun (WGS) entry which is preliminary data.</text>
</comment>
<dbReference type="GO" id="GO:0005886">
    <property type="term" value="C:plasma membrane"/>
    <property type="evidence" value="ECO:0007669"/>
    <property type="project" value="TreeGrafter"/>
</dbReference>
<dbReference type="Pfam" id="PF00326">
    <property type="entry name" value="Peptidase_S9"/>
    <property type="match status" value="1"/>
</dbReference>
<evidence type="ECO:0000256" key="13">
    <source>
        <dbReference type="ARBA" id="ARBA00022989"/>
    </source>
</evidence>
<comment type="subcellular location">
    <subcellularLocation>
        <location evidence="3">Vacuole membrane</location>
        <topology evidence="3">Single-pass type II membrane protein</topology>
    </subcellularLocation>
</comment>
<dbReference type="GO" id="GO:0008239">
    <property type="term" value="F:dipeptidyl-peptidase activity"/>
    <property type="evidence" value="ECO:0007669"/>
    <property type="project" value="UniProtKB-EC"/>
</dbReference>
<evidence type="ECO:0000256" key="17">
    <source>
        <dbReference type="SAM" id="Phobius"/>
    </source>
</evidence>
<feature type="domain" description="Dipeptidylpeptidase IV N-terminal" evidence="19">
    <location>
        <begin position="232"/>
        <end position="606"/>
    </location>
</feature>
<evidence type="ECO:0000256" key="14">
    <source>
        <dbReference type="ARBA" id="ARBA00023136"/>
    </source>
</evidence>
<evidence type="ECO:0000256" key="3">
    <source>
        <dbReference type="ARBA" id="ARBA00004576"/>
    </source>
</evidence>
<comment type="function">
    <text evidence="2">Type IV dipeptidyl-peptidase which removes N-terminal dipeptides sequentially from polypeptides having unsubstituted N-termini provided that the penultimate residue is proline.</text>
</comment>
<dbReference type="GO" id="GO:0017000">
    <property type="term" value="P:antibiotic biosynthetic process"/>
    <property type="evidence" value="ECO:0007669"/>
    <property type="project" value="UniProtKB-ARBA"/>
</dbReference>
<comment type="similarity">
    <text evidence="4">Belongs to the peptidase S9B family.</text>
</comment>